<protein>
    <submittedName>
        <fullName evidence="1">Uncharacterized protein</fullName>
    </submittedName>
</protein>
<organism evidence="1">
    <name type="scientific">Rhizophora mucronata</name>
    <name type="common">Asiatic mangrove</name>
    <dbReference type="NCBI Taxonomy" id="61149"/>
    <lineage>
        <taxon>Eukaryota</taxon>
        <taxon>Viridiplantae</taxon>
        <taxon>Streptophyta</taxon>
        <taxon>Embryophyta</taxon>
        <taxon>Tracheophyta</taxon>
        <taxon>Spermatophyta</taxon>
        <taxon>Magnoliopsida</taxon>
        <taxon>eudicotyledons</taxon>
        <taxon>Gunneridae</taxon>
        <taxon>Pentapetalae</taxon>
        <taxon>rosids</taxon>
        <taxon>fabids</taxon>
        <taxon>Malpighiales</taxon>
        <taxon>Rhizophoraceae</taxon>
        <taxon>Rhizophora</taxon>
    </lineage>
</organism>
<evidence type="ECO:0000313" key="1">
    <source>
        <dbReference type="EMBL" id="MBX66767.1"/>
    </source>
</evidence>
<dbReference type="AlphaFoldDB" id="A0A2P2QIL6"/>
<reference evidence="1" key="1">
    <citation type="submission" date="2018-02" db="EMBL/GenBank/DDBJ databases">
        <title>Rhizophora mucronata_Transcriptome.</title>
        <authorList>
            <person name="Meera S.P."/>
            <person name="Sreeshan A."/>
            <person name="Augustine A."/>
        </authorList>
    </citation>
    <scope>NUCLEOTIDE SEQUENCE</scope>
    <source>
        <tissue evidence="1">Leaf</tissue>
    </source>
</reference>
<sequence>MLVCKEYVLFSFIHILISKS</sequence>
<name>A0A2P2QIL6_RHIMU</name>
<accession>A0A2P2QIL6</accession>
<proteinExistence type="predicted"/>
<dbReference type="EMBL" id="GGEC01086283">
    <property type="protein sequence ID" value="MBX66767.1"/>
    <property type="molecule type" value="Transcribed_RNA"/>
</dbReference>